<feature type="signal peptide" evidence="1">
    <location>
        <begin position="1"/>
        <end position="18"/>
    </location>
</feature>
<gene>
    <name evidence="2" type="ORF">GHK86_13860</name>
</gene>
<organism evidence="2 3">
    <name type="scientific">Acidiferrimicrobium australe</name>
    <dbReference type="NCBI Taxonomy" id="2664430"/>
    <lineage>
        <taxon>Bacteria</taxon>
        <taxon>Bacillati</taxon>
        <taxon>Actinomycetota</taxon>
        <taxon>Acidimicrobiia</taxon>
        <taxon>Acidimicrobiales</taxon>
        <taxon>Acidimicrobiaceae</taxon>
        <taxon>Acidiferrimicrobium</taxon>
    </lineage>
</organism>
<dbReference type="Proteomes" id="UP000437736">
    <property type="component" value="Unassembled WGS sequence"/>
</dbReference>
<protein>
    <recommendedName>
        <fullName evidence="4">NlpC/P60 family protein</fullName>
    </recommendedName>
</protein>
<feature type="chain" id="PRO_5046638795" description="NlpC/P60 family protein" evidence="1">
    <location>
        <begin position="19"/>
        <end position="224"/>
    </location>
</feature>
<sequence length="224" mass="21979">MTVLASSPVLVMAPAAMAAGAPHKPGHGLAGARRGAEAVLKQDVRRLAAVSSHEQASKVINATDKAALLAAVGTSTTSGQAYAIAQDQAAVAAATSLGQIRAAVVSGRTTLSAAYLDWHVVVAADRIEARAAALDTRGAALLTKAQAAGNTSAEATLADLTTETTAADTAAQAAVSGVLGLASTAKPSDVRAARASAGKDLVTARKALAAAMHDAARAAGELAG</sequence>
<dbReference type="EMBL" id="WJHE01000731">
    <property type="protein sequence ID" value="MST33798.1"/>
    <property type="molecule type" value="Genomic_DNA"/>
</dbReference>
<name>A0ABW9QVT0_9ACTN</name>
<proteinExistence type="predicted"/>
<reference evidence="2 3" key="1">
    <citation type="submission" date="2019-11" db="EMBL/GenBank/DDBJ databases">
        <title>Acidiferrimicrobium australis gen. nov., sp. nov., an acidophilic and obligately heterotrophic, member of the Actinobacteria that catalyses dissimilatory oxido- reduction of iron isolated from metal-rich acidic water in Chile.</title>
        <authorList>
            <person name="Gonzalez D."/>
            <person name="Huber K."/>
            <person name="Hedrich S."/>
            <person name="Rojas-Villalobos C."/>
            <person name="Quatrini R."/>
            <person name="Dinamarca M.A."/>
            <person name="Schwarz A."/>
            <person name="Canales C."/>
            <person name="Nancucheo I."/>
        </authorList>
    </citation>
    <scope>NUCLEOTIDE SEQUENCE [LARGE SCALE GENOMIC DNA]</scope>
    <source>
        <strain evidence="2 3">USS-CCA1</strain>
    </source>
</reference>
<evidence type="ECO:0000313" key="3">
    <source>
        <dbReference type="Proteomes" id="UP000437736"/>
    </source>
</evidence>
<evidence type="ECO:0000313" key="2">
    <source>
        <dbReference type="EMBL" id="MST33798.1"/>
    </source>
</evidence>
<evidence type="ECO:0008006" key="4">
    <source>
        <dbReference type="Google" id="ProtNLM"/>
    </source>
</evidence>
<accession>A0ABW9QVT0</accession>
<comment type="caution">
    <text evidence="2">The sequence shown here is derived from an EMBL/GenBank/DDBJ whole genome shotgun (WGS) entry which is preliminary data.</text>
</comment>
<keyword evidence="1" id="KW-0732">Signal</keyword>
<keyword evidence="3" id="KW-1185">Reference proteome</keyword>
<evidence type="ECO:0000256" key="1">
    <source>
        <dbReference type="SAM" id="SignalP"/>
    </source>
</evidence>